<dbReference type="OrthoDB" id="5325692at2"/>
<feature type="domain" description="FCP1 homology" evidence="1">
    <location>
        <begin position="16"/>
        <end position="87"/>
    </location>
</feature>
<dbReference type="InterPro" id="IPR023214">
    <property type="entry name" value="HAD_sf"/>
</dbReference>
<dbReference type="EMBL" id="RRCN01000001">
    <property type="protein sequence ID" value="RRJ62284.1"/>
    <property type="molecule type" value="Genomic_DNA"/>
</dbReference>
<accession>A0A3P3TWY0</accession>
<protein>
    <recommendedName>
        <fullName evidence="1">FCP1 homology domain-containing protein</fullName>
    </recommendedName>
</protein>
<evidence type="ECO:0000259" key="1">
    <source>
        <dbReference type="Pfam" id="PF03031"/>
    </source>
</evidence>
<organism evidence="2 3">
    <name type="scientific">Paenibacillus oralis</name>
    <dbReference type="NCBI Taxonomy" id="2490856"/>
    <lineage>
        <taxon>Bacteria</taxon>
        <taxon>Bacillati</taxon>
        <taxon>Bacillota</taxon>
        <taxon>Bacilli</taxon>
        <taxon>Bacillales</taxon>
        <taxon>Paenibacillaceae</taxon>
        <taxon>Paenibacillus</taxon>
    </lineage>
</organism>
<dbReference type="InterPro" id="IPR036412">
    <property type="entry name" value="HAD-like_sf"/>
</dbReference>
<evidence type="ECO:0000313" key="3">
    <source>
        <dbReference type="Proteomes" id="UP000267017"/>
    </source>
</evidence>
<comment type="caution">
    <text evidence="2">The sequence shown here is derived from an EMBL/GenBank/DDBJ whole genome shotgun (WGS) entry which is preliminary data.</text>
</comment>
<keyword evidence="3" id="KW-1185">Reference proteome</keyword>
<dbReference type="InterPro" id="IPR004274">
    <property type="entry name" value="FCP1_dom"/>
</dbReference>
<reference evidence="2 3" key="1">
    <citation type="submission" date="2018-11" db="EMBL/GenBank/DDBJ databases">
        <title>Genome sequencing of Paenibacillus sp. KCOM 3021 (= ChDC PVNT-B20).</title>
        <authorList>
            <person name="Kook J.-K."/>
            <person name="Park S.-N."/>
            <person name="Lim Y.K."/>
        </authorList>
    </citation>
    <scope>NUCLEOTIDE SEQUENCE [LARGE SCALE GENOMIC DNA]</scope>
    <source>
        <strain evidence="2 3">KCOM 3021</strain>
    </source>
</reference>
<dbReference type="SUPFAM" id="SSF56784">
    <property type="entry name" value="HAD-like"/>
    <property type="match status" value="1"/>
</dbReference>
<dbReference type="AlphaFoldDB" id="A0A3P3TWY0"/>
<dbReference type="Proteomes" id="UP000267017">
    <property type="component" value="Unassembled WGS sequence"/>
</dbReference>
<dbReference type="Pfam" id="PF03031">
    <property type="entry name" value="NIF"/>
    <property type="match status" value="1"/>
</dbReference>
<evidence type="ECO:0000313" key="2">
    <source>
        <dbReference type="EMBL" id="RRJ62284.1"/>
    </source>
</evidence>
<proteinExistence type="predicted"/>
<dbReference type="Gene3D" id="3.40.50.1000">
    <property type="entry name" value="HAD superfamily/HAD-like"/>
    <property type="match status" value="1"/>
</dbReference>
<gene>
    <name evidence="2" type="ORF">EHV15_04470</name>
</gene>
<dbReference type="RefSeq" id="WP_128630175.1">
    <property type="nucleotide sequence ID" value="NZ_RRCN01000001.1"/>
</dbReference>
<name>A0A3P3TWY0_9BACL</name>
<sequence>MSYQKFETVYLSPLGKTWIFDLDGTLVKHNGYKMDGKDSLLPGVAQFFKQISDNDFVLIITARAAEWKDNTVAFLIENGIRFNHIIFDAPHGERILINDRKNSGLSTAYAINTKRDEFLTTAFIIDDKL</sequence>